<dbReference type="EMBL" id="JAGKHQ010000018">
    <property type="protein sequence ID" value="KAG7486552.1"/>
    <property type="molecule type" value="Genomic_DNA"/>
</dbReference>
<keyword evidence="1" id="KW-1133">Transmembrane helix</keyword>
<keyword evidence="1" id="KW-0812">Transmembrane</keyword>
<organism evidence="2 3">
    <name type="scientific">Solea senegalensis</name>
    <name type="common">Senegalese sole</name>
    <dbReference type="NCBI Taxonomy" id="28829"/>
    <lineage>
        <taxon>Eukaryota</taxon>
        <taxon>Metazoa</taxon>
        <taxon>Chordata</taxon>
        <taxon>Craniata</taxon>
        <taxon>Vertebrata</taxon>
        <taxon>Euteleostomi</taxon>
        <taxon>Actinopterygii</taxon>
        <taxon>Neopterygii</taxon>
        <taxon>Teleostei</taxon>
        <taxon>Neoteleostei</taxon>
        <taxon>Acanthomorphata</taxon>
        <taxon>Carangaria</taxon>
        <taxon>Pleuronectiformes</taxon>
        <taxon>Pleuronectoidei</taxon>
        <taxon>Soleidae</taxon>
        <taxon>Solea</taxon>
    </lineage>
</organism>
<dbReference type="AlphaFoldDB" id="A0AAV6QAZ2"/>
<reference evidence="2 3" key="1">
    <citation type="journal article" date="2021" name="Sci. Rep.">
        <title>Chromosome anchoring in Senegalese sole (Solea senegalensis) reveals sex-associated markers and genome rearrangements in flatfish.</title>
        <authorList>
            <person name="Guerrero-Cozar I."/>
            <person name="Gomez-Garrido J."/>
            <person name="Berbel C."/>
            <person name="Martinez-Blanch J.F."/>
            <person name="Alioto T."/>
            <person name="Claros M.G."/>
            <person name="Gagnaire P.A."/>
            <person name="Manchado M."/>
        </authorList>
    </citation>
    <scope>NUCLEOTIDE SEQUENCE [LARGE SCALE GENOMIC DNA]</scope>
    <source>
        <strain evidence="2">Sse05_10M</strain>
    </source>
</reference>
<evidence type="ECO:0000256" key="1">
    <source>
        <dbReference type="SAM" id="Phobius"/>
    </source>
</evidence>
<dbReference type="Proteomes" id="UP000693946">
    <property type="component" value="Linkage Group LG6"/>
</dbReference>
<keyword evidence="3" id="KW-1185">Reference proteome</keyword>
<gene>
    <name evidence="2" type="ORF">JOB18_033509</name>
</gene>
<sequence length="125" mass="14093">MAAEWWTLGTMCTTIMFLSTLALLLRQHFVGRAQTFIPHTLGRSLCLVVTVTGGNLWELDAILSRAGAGEQNSEPHRQAAVHRKSKTLMVAFRKTRRRRERPACRAAEPVNETLAQCVNRHLPQM</sequence>
<protein>
    <submittedName>
        <fullName evidence="2">Uncharacterized protein</fullName>
    </submittedName>
</protein>
<comment type="caution">
    <text evidence="2">The sequence shown here is derived from an EMBL/GenBank/DDBJ whole genome shotgun (WGS) entry which is preliminary data.</text>
</comment>
<accession>A0AAV6QAZ2</accession>
<evidence type="ECO:0000313" key="2">
    <source>
        <dbReference type="EMBL" id="KAG7486552.1"/>
    </source>
</evidence>
<evidence type="ECO:0000313" key="3">
    <source>
        <dbReference type="Proteomes" id="UP000693946"/>
    </source>
</evidence>
<name>A0AAV6QAZ2_SOLSE</name>
<proteinExistence type="predicted"/>
<feature type="transmembrane region" description="Helical" evidence="1">
    <location>
        <begin position="6"/>
        <end position="25"/>
    </location>
</feature>
<keyword evidence="1" id="KW-0472">Membrane</keyword>